<reference evidence="2 3" key="1">
    <citation type="submission" date="2016-07" db="EMBL/GenBank/DDBJ databases">
        <title>Pervasive Adenine N6-methylation of Active Genes in Fungi.</title>
        <authorList>
            <consortium name="DOE Joint Genome Institute"/>
            <person name="Mondo S.J."/>
            <person name="Dannebaum R.O."/>
            <person name="Kuo R.C."/>
            <person name="Labutti K."/>
            <person name="Haridas S."/>
            <person name="Kuo A."/>
            <person name="Salamov A."/>
            <person name="Ahrendt S.R."/>
            <person name="Lipzen A."/>
            <person name="Sullivan W."/>
            <person name="Andreopoulos W.B."/>
            <person name="Clum A."/>
            <person name="Lindquist E."/>
            <person name="Daum C."/>
            <person name="Ramamoorthy G.K."/>
            <person name="Gryganskyi A."/>
            <person name="Culley D."/>
            <person name="Magnuson J.K."/>
            <person name="James T.Y."/>
            <person name="O'Malley M.A."/>
            <person name="Stajich J.E."/>
            <person name="Spatafora J.W."/>
            <person name="Visel A."/>
            <person name="Grigoriev I.V."/>
        </authorList>
    </citation>
    <scope>NUCLEOTIDE SEQUENCE [LARGE SCALE GENOMIC DNA]</scope>
    <source>
        <strain evidence="2 3">JEL800</strain>
    </source>
</reference>
<dbReference type="EMBL" id="MCGO01000013">
    <property type="protein sequence ID" value="ORY47867.1"/>
    <property type="molecule type" value="Genomic_DNA"/>
</dbReference>
<protein>
    <recommendedName>
        <fullName evidence="1">F-box domain-containing protein</fullName>
    </recommendedName>
</protein>
<dbReference type="PROSITE" id="PS50181">
    <property type="entry name" value="FBOX"/>
    <property type="match status" value="1"/>
</dbReference>
<evidence type="ECO:0000313" key="3">
    <source>
        <dbReference type="Proteomes" id="UP000193642"/>
    </source>
</evidence>
<gene>
    <name evidence="2" type="ORF">BCR33DRAFT_714922</name>
</gene>
<name>A0A1Y2CLN7_9FUNG</name>
<proteinExistence type="predicted"/>
<organism evidence="2 3">
    <name type="scientific">Rhizoclosmatium globosum</name>
    <dbReference type="NCBI Taxonomy" id="329046"/>
    <lineage>
        <taxon>Eukaryota</taxon>
        <taxon>Fungi</taxon>
        <taxon>Fungi incertae sedis</taxon>
        <taxon>Chytridiomycota</taxon>
        <taxon>Chytridiomycota incertae sedis</taxon>
        <taxon>Chytridiomycetes</taxon>
        <taxon>Chytridiales</taxon>
        <taxon>Chytriomycetaceae</taxon>
        <taxon>Rhizoclosmatium</taxon>
    </lineage>
</organism>
<accession>A0A1Y2CLN7</accession>
<feature type="domain" description="F-box" evidence="1">
    <location>
        <begin position="1"/>
        <end position="58"/>
    </location>
</feature>
<evidence type="ECO:0000259" key="1">
    <source>
        <dbReference type="PROSITE" id="PS50181"/>
    </source>
</evidence>
<evidence type="ECO:0000313" key="2">
    <source>
        <dbReference type="EMBL" id="ORY47867.1"/>
    </source>
</evidence>
<dbReference type="InterPro" id="IPR001810">
    <property type="entry name" value="F-box_dom"/>
</dbReference>
<sequence>MTIEVLPQELLDQVIPHLDAASLLRFSRALPKLNFIANSLFRVGTLLNKTLGTLWPTLSFFYRFPAVPPNKQTELFEALSALSVILTRYNCLAQLEYIDGSTIIAILPYLPRRISIRVPDGLRDDIILQMAELGKQAESLVWNTIDTKLQRDDSLNQLQQSLVLLNPRRITNLPLSLYGILEHLQSLTTLAIPYIKGVACPASSFLLMPALRTVMFEALDEHGRRAMIQILPISRITTVKFRVVDVGKLPNERELLAEIGFLDNIREWNKRVC</sequence>
<dbReference type="Proteomes" id="UP000193642">
    <property type="component" value="Unassembled WGS sequence"/>
</dbReference>
<dbReference type="AlphaFoldDB" id="A0A1Y2CLN7"/>
<keyword evidence="3" id="KW-1185">Reference proteome</keyword>
<comment type="caution">
    <text evidence="2">The sequence shown here is derived from an EMBL/GenBank/DDBJ whole genome shotgun (WGS) entry which is preliminary data.</text>
</comment>
<dbReference type="OrthoDB" id="2147485at2759"/>